<protein>
    <submittedName>
        <fullName evidence="1">Uncharacterized protein</fullName>
    </submittedName>
</protein>
<accession>A0ABT7BGV8</accession>
<keyword evidence="2" id="KW-1185">Reference proteome</keyword>
<dbReference type="Proteomes" id="UP001231370">
    <property type="component" value="Unassembled WGS sequence"/>
</dbReference>
<sequence length="47" mass="5277">MKAFVTGRTGFIGANLVRSLKAVRELGLPKSEIKDAVEWYEQLIINN</sequence>
<name>A0ABT7BGV8_9CYAN</name>
<comment type="caution">
    <text evidence="1">The sequence shown here is derived from an EMBL/GenBank/DDBJ whole genome shotgun (WGS) entry which is preliminary data.</text>
</comment>
<proteinExistence type="predicted"/>
<gene>
    <name evidence="1" type="ORF">PJF56_03950</name>
</gene>
<organism evidence="1 2">
    <name type="scientific">Roseofilum halophilum BLCC-M91</name>
    <dbReference type="NCBI Taxonomy" id="3022259"/>
    <lineage>
        <taxon>Bacteria</taxon>
        <taxon>Bacillati</taxon>
        <taxon>Cyanobacteriota</taxon>
        <taxon>Cyanophyceae</taxon>
        <taxon>Desertifilales</taxon>
        <taxon>Desertifilaceae</taxon>
        <taxon>Roseofilum</taxon>
        <taxon>Roseofilum halophilum</taxon>
    </lineage>
</organism>
<evidence type="ECO:0000313" key="2">
    <source>
        <dbReference type="Proteomes" id="UP001231370"/>
    </source>
</evidence>
<evidence type="ECO:0000313" key="1">
    <source>
        <dbReference type="EMBL" id="MDJ1178012.1"/>
    </source>
</evidence>
<reference evidence="1 2" key="1">
    <citation type="submission" date="2023-01" db="EMBL/GenBank/DDBJ databases">
        <title>Novel diversity within Roseofilum (Cyanobacteria; Desertifilaceae) from marine benthic mats with descriptions of four novel species.</title>
        <authorList>
            <person name="Wang Y."/>
            <person name="Berthold D.E."/>
            <person name="Hu J."/>
            <person name="Lefler F.W."/>
            <person name="Laughinghouse H.D. IV."/>
        </authorList>
    </citation>
    <scope>NUCLEOTIDE SEQUENCE [LARGE SCALE GENOMIC DNA]</scope>
    <source>
        <strain evidence="1 2">BLCC-M91</strain>
    </source>
</reference>
<dbReference type="EMBL" id="JAQPOK010000031">
    <property type="protein sequence ID" value="MDJ1178012.1"/>
    <property type="molecule type" value="Genomic_DNA"/>
</dbReference>
<dbReference type="RefSeq" id="WP_283761337.1">
    <property type="nucleotide sequence ID" value="NZ_JAQPOK010000031.1"/>
</dbReference>